<evidence type="ECO:0000313" key="1">
    <source>
        <dbReference type="EMBL" id="KAH7846378.1"/>
    </source>
</evidence>
<reference evidence="1 2" key="1">
    <citation type="journal article" date="2021" name="Hortic Res">
        <title>High-quality reference genome and annotation aids understanding of berry development for evergreen blueberry (Vaccinium darrowii).</title>
        <authorList>
            <person name="Yu J."/>
            <person name="Hulse-Kemp A.M."/>
            <person name="Babiker E."/>
            <person name="Staton M."/>
        </authorList>
    </citation>
    <scope>NUCLEOTIDE SEQUENCE [LARGE SCALE GENOMIC DNA]</scope>
    <source>
        <strain evidence="2">cv. NJ 8807/NJ 8810</strain>
        <tissue evidence="1">Young leaf</tissue>
    </source>
</reference>
<dbReference type="EMBL" id="CM037155">
    <property type="protein sequence ID" value="KAH7846378.1"/>
    <property type="molecule type" value="Genomic_DNA"/>
</dbReference>
<organism evidence="1 2">
    <name type="scientific">Vaccinium darrowii</name>
    <dbReference type="NCBI Taxonomy" id="229202"/>
    <lineage>
        <taxon>Eukaryota</taxon>
        <taxon>Viridiplantae</taxon>
        <taxon>Streptophyta</taxon>
        <taxon>Embryophyta</taxon>
        <taxon>Tracheophyta</taxon>
        <taxon>Spermatophyta</taxon>
        <taxon>Magnoliopsida</taxon>
        <taxon>eudicotyledons</taxon>
        <taxon>Gunneridae</taxon>
        <taxon>Pentapetalae</taxon>
        <taxon>asterids</taxon>
        <taxon>Ericales</taxon>
        <taxon>Ericaceae</taxon>
        <taxon>Vaccinioideae</taxon>
        <taxon>Vaccinieae</taxon>
        <taxon>Vaccinium</taxon>
    </lineage>
</organism>
<sequence length="92" mass="10248">MPCWIRPIQNLAIPLSELQLKGILKTYDSDGDGKLSREELRSAFKSLGLHFSGWRARRAVGHADRNGDGVISEEEMGELVKYAASKWGFTIA</sequence>
<keyword evidence="2" id="KW-1185">Reference proteome</keyword>
<comment type="caution">
    <text evidence="1">The sequence shown here is derived from an EMBL/GenBank/DDBJ whole genome shotgun (WGS) entry which is preliminary data.</text>
</comment>
<evidence type="ECO:0000313" key="2">
    <source>
        <dbReference type="Proteomes" id="UP000828048"/>
    </source>
</evidence>
<gene>
    <name evidence="1" type="ORF">Vadar_013294</name>
</gene>
<proteinExistence type="predicted"/>
<accession>A0ACB7XZF2</accession>
<dbReference type="Proteomes" id="UP000828048">
    <property type="component" value="Chromosome 5"/>
</dbReference>
<name>A0ACB7XZF2_9ERIC</name>
<protein>
    <submittedName>
        <fullName evidence="1">Uncharacterized protein</fullName>
    </submittedName>
</protein>